<dbReference type="Proteomes" id="UP000694387">
    <property type="component" value="Chromosome 20"/>
</dbReference>
<evidence type="ECO:0000256" key="1">
    <source>
        <dbReference type="SAM" id="MobiDB-lite"/>
    </source>
</evidence>
<organism evidence="2 3">
    <name type="scientific">Equus asinus</name>
    <name type="common">Donkey</name>
    <name type="synonym">Equus africanus asinus</name>
    <dbReference type="NCBI Taxonomy" id="9793"/>
    <lineage>
        <taxon>Eukaryota</taxon>
        <taxon>Metazoa</taxon>
        <taxon>Chordata</taxon>
        <taxon>Craniata</taxon>
        <taxon>Vertebrata</taxon>
        <taxon>Euteleostomi</taxon>
        <taxon>Mammalia</taxon>
        <taxon>Eutheria</taxon>
        <taxon>Laurasiatheria</taxon>
        <taxon>Perissodactyla</taxon>
        <taxon>Equidae</taxon>
        <taxon>Equus</taxon>
    </lineage>
</organism>
<sequence>MQRSPFFMSFKRAQPTCDWRPWKGQKETGLEETLPLSRLQGTQDAPGAARGSGLQTTSVHIKTAEELAVQMGWGTGPRTPPDLSQAEPLTAPNPTPRPRAGLSARTSDGEQLSAHPQQETRGHALPCTSHARPEPPGTTTRPGPSPSPGRRKDWSHAAWSSLCLYWPRLLEGDEAGGVGGADPGPAVLHGLVDAHHAAHHLGQDDHVAQVRLHHLGLLHGRRLLLGLAQALQERVLLPAQPAVEPPPLPGAVQLHQLLAAGRQARMSPGGPPRAPKPALTARPGRAANARRDPPKCKDVQRPLSRAGETEAGAQSARARWPTLADKVLR</sequence>
<feature type="compositionally biased region" description="Basic and acidic residues" evidence="1">
    <location>
        <begin position="289"/>
        <end position="300"/>
    </location>
</feature>
<dbReference type="GeneTree" id="ENSGT00940000181008"/>
<protein>
    <submittedName>
        <fullName evidence="2">Uncharacterized protein</fullName>
    </submittedName>
</protein>
<reference evidence="2" key="2">
    <citation type="submission" date="2025-08" db="UniProtKB">
        <authorList>
            <consortium name="Ensembl"/>
        </authorList>
    </citation>
    <scope>IDENTIFICATION</scope>
</reference>
<feature type="compositionally biased region" description="Polar residues" evidence="1">
    <location>
        <begin position="104"/>
        <end position="119"/>
    </location>
</feature>
<dbReference type="AlphaFoldDB" id="A0A9L0K2M8"/>
<proteinExistence type="predicted"/>
<feature type="region of interest" description="Disordered" evidence="1">
    <location>
        <begin position="18"/>
        <end position="55"/>
    </location>
</feature>
<evidence type="ECO:0000313" key="3">
    <source>
        <dbReference type="Proteomes" id="UP000694387"/>
    </source>
</evidence>
<reference evidence="2" key="3">
    <citation type="submission" date="2025-09" db="UniProtKB">
        <authorList>
            <consortium name="Ensembl"/>
        </authorList>
    </citation>
    <scope>IDENTIFICATION</scope>
</reference>
<feature type="region of interest" description="Disordered" evidence="1">
    <location>
        <begin position="72"/>
        <end position="153"/>
    </location>
</feature>
<name>A0A9L0K2M8_EQUAS</name>
<feature type="compositionally biased region" description="Basic and acidic residues" evidence="1">
    <location>
        <begin position="20"/>
        <end position="29"/>
    </location>
</feature>
<dbReference type="Ensembl" id="ENSEAST00005053609.1">
    <property type="protein sequence ID" value="ENSEASP00005059766.1"/>
    <property type="gene ID" value="ENSEASG00005035902.1"/>
</dbReference>
<evidence type="ECO:0000313" key="2">
    <source>
        <dbReference type="Ensembl" id="ENSEASP00005059766.1"/>
    </source>
</evidence>
<feature type="region of interest" description="Disordered" evidence="1">
    <location>
        <begin position="262"/>
        <end position="329"/>
    </location>
</feature>
<keyword evidence="3" id="KW-1185">Reference proteome</keyword>
<reference evidence="2 3" key="1">
    <citation type="journal article" date="2020" name="Nat. Commun.">
        <title>Donkey genomes provide new insights into domestication and selection for coat color.</title>
        <authorList>
            <person name="Wang"/>
            <person name="C."/>
            <person name="Li"/>
            <person name="H."/>
            <person name="Guo"/>
            <person name="Y."/>
            <person name="Huang"/>
            <person name="J."/>
            <person name="Sun"/>
            <person name="Y."/>
            <person name="Min"/>
            <person name="J."/>
            <person name="Wang"/>
            <person name="J."/>
            <person name="Fang"/>
            <person name="X."/>
            <person name="Zhao"/>
            <person name="Z."/>
            <person name="Wang"/>
            <person name="S."/>
            <person name="Zhang"/>
            <person name="Y."/>
            <person name="Liu"/>
            <person name="Q."/>
            <person name="Jiang"/>
            <person name="Q."/>
            <person name="Wang"/>
            <person name="X."/>
            <person name="Guo"/>
            <person name="Y."/>
            <person name="Yang"/>
            <person name="C."/>
            <person name="Wang"/>
            <person name="Y."/>
            <person name="Tian"/>
            <person name="F."/>
            <person name="Zhuang"/>
            <person name="G."/>
            <person name="Fan"/>
            <person name="Y."/>
            <person name="Gao"/>
            <person name="Q."/>
            <person name="Li"/>
            <person name="Y."/>
            <person name="Ju"/>
            <person name="Z."/>
            <person name="Li"/>
            <person name="J."/>
            <person name="Li"/>
            <person name="R."/>
            <person name="Hou"/>
            <person name="M."/>
            <person name="Yang"/>
            <person name="G."/>
            <person name="Liu"/>
            <person name="G."/>
            <person name="Liu"/>
            <person name="W."/>
            <person name="Guo"/>
            <person name="J."/>
            <person name="Pan"/>
            <person name="S."/>
            <person name="Fan"/>
            <person name="G."/>
            <person name="Zhang"/>
            <person name="W."/>
            <person name="Zhang"/>
            <person name="R."/>
            <person name="Yu"/>
            <person name="J."/>
            <person name="Zhang"/>
            <person name="X."/>
            <person name="Yin"/>
            <person name="Q."/>
            <person name="Ji"/>
            <person name="C."/>
            <person name="Jin"/>
            <person name="Y."/>
            <person name="Yue"/>
            <person name="G."/>
            <person name="Liu"/>
            <person name="M."/>
            <person name="Xu"/>
            <person name="J."/>
            <person name="Liu"/>
            <person name="S."/>
            <person name="Jordana"/>
            <person name="J."/>
            <person name="Noce"/>
            <person name="A."/>
            <person name="Amills"/>
            <person name="M."/>
            <person name="Wu"/>
            <person name="D.D."/>
            <person name="Li"/>
            <person name="S."/>
            <person name="Zhou"/>
            <person name="X. and Zhong"/>
            <person name="J."/>
        </authorList>
    </citation>
    <scope>NUCLEOTIDE SEQUENCE [LARGE SCALE GENOMIC DNA]</scope>
</reference>
<accession>A0A9L0K2M8</accession>